<dbReference type="WBParaSite" id="nRc.2.0.1.t18027-RA">
    <property type="protein sequence ID" value="nRc.2.0.1.t18027-RA"/>
    <property type="gene ID" value="nRc.2.0.1.g18027"/>
</dbReference>
<proteinExistence type="predicted"/>
<evidence type="ECO:0000313" key="2">
    <source>
        <dbReference type="WBParaSite" id="nRc.2.0.1.t18027-RA"/>
    </source>
</evidence>
<dbReference type="Proteomes" id="UP000887565">
    <property type="component" value="Unplaced"/>
</dbReference>
<sequence>MLKHELAVVPQFGEEPTAFLSKNTYIIYPDYEYATPWEQHVQYNLPPMPWITTPTNSSRASSQSSKIALKLSMPPMSSANPAASNLDAPDYSQPTSTANMVMPSKEVTAATLIVSPDILCWVATDNAAEEPCYKYSSLCQIDNITLNTKFSVE</sequence>
<name>A0A915IW28_ROMCU</name>
<reference evidence="2" key="1">
    <citation type="submission" date="2022-11" db="UniProtKB">
        <authorList>
            <consortium name="WormBaseParasite"/>
        </authorList>
    </citation>
    <scope>IDENTIFICATION</scope>
</reference>
<evidence type="ECO:0000313" key="1">
    <source>
        <dbReference type="Proteomes" id="UP000887565"/>
    </source>
</evidence>
<keyword evidence="1" id="KW-1185">Reference proteome</keyword>
<accession>A0A915IW28</accession>
<organism evidence="1 2">
    <name type="scientific">Romanomermis culicivorax</name>
    <name type="common">Nematode worm</name>
    <dbReference type="NCBI Taxonomy" id="13658"/>
    <lineage>
        <taxon>Eukaryota</taxon>
        <taxon>Metazoa</taxon>
        <taxon>Ecdysozoa</taxon>
        <taxon>Nematoda</taxon>
        <taxon>Enoplea</taxon>
        <taxon>Dorylaimia</taxon>
        <taxon>Mermithida</taxon>
        <taxon>Mermithoidea</taxon>
        <taxon>Mermithidae</taxon>
        <taxon>Romanomermis</taxon>
    </lineage>
</organism>
<dbReference type="AlphaFoldDB" id="A0A915IW28"/>
<protein>
    <submittedName>
        <fullName evidence="2">Uncharacterized protein</fullName>
    </submittedName>
</protein>